<evidence type="ECO:0000313" key="3">
    <source>
        <dbReference type="Proteomes" id="UP000188342"/>
    </source>
</evidence>
<dbReference type="Proteomes" id="UP000188342">
    <property type="component" value="Unassembled WGS sequence"/>
</dbReference>
<evidence type="ECO:0000256" key="1">
    <source>
        <dbReference type="SAM" id="Phobius"/>
    </source>
</evidence>
<protein>
    <submittedName>
        <fullName evidence="2">Uncharacterized protein</fullName>
    </submittedName>
</protein>
<organism evidence="2 3">
    <name type="scientific">Luteococcus japonicus LSP_Lj1</name>
    <dbReference type="NCBI Taxonomy" id="1255658"/>
    <lineage>
        <taxon>Bacteria</taxon>
        <taxon>Bacillati</taxon>
        <taxon>Actinomycetota</taxon>
        <taxon>Actinomycetes</taxon>
        <taxon>Propionibacteriales</taxon>
        <taxon>Propionibacteriaceae</taxon>
        <taxon>Luteococcus</taxon>
    </lineage>
</organism>
<keyword evidence="1" id="KW-1133">Transmembrane helix</keyword>
<accession>A0A1R4IP44</accession>
<keyword evidence="1" id="KW-0812">Transmembrane</keyword>
<keyword evidence="3" id="KW-1185">Reference proteome</keyword>
<dbReference type="EMBL" id="FUKQ01000011">
    <property type="protein sequence ID" value="SJN21626.1"/>
    <property type="molecule type" value="Genomic_DNA"/>
</dbReference>
<reference evidence="2 3" key="1">
    <citation type="submission" date="2017-02" db="EMBL/GenBank/DDBJ databases">
        <authorList>
            <person name="Peterson S.W."/>
        </authorList>
    </citation>
    <scope>NUCLEOTIDE SEQUENCE [LARGE SCALE GENOMIC DNA]</scope>
    <source>
        <strain evidence="2 3">LSP_Lj1</strain>
    </source>
</reference>
<proteinExistence type="predicted"/>
<name>A0A1R4IP44_9ACTN</name>
<dbReference type="RefSeq" id="WP_179110572.1">
    <property type="nucleotide sequence ID" value="NZ_FUKQ01000011.1"/>
</dbReference>
<feature type="transmembrane region" description="Helical" evidence="1">
    <location>
        <begin position="6"/>
        <end position="24"/>
    </location>
</feature>
<keyword evidence="1" id="KW-0472">Membrane</keyword>
<evidence type="ECO:0000313" key="2">
    <source>
        <dbReference type="EMBL" id="SJN21626.1"/>
    </source>
</evidence>
<feature type="transmembrane region" description="Helical" evidence="1">
    <location>
        <begin position="36"/>
        <end position="57"/>
    </location>
</feature>
<dbReference type="AlphaFoldDB" id="A0A1R4IP44"/>
<sequence length="58" mass="5810">MPGVCLGSQAIMPSQVTAVVLVGLGAPTRAVARWQCLSIAIWGIAYGSLAALGVGLLT</sequence>
<gene>
    <name evidence="2" type="ORF">FM114_02905</name>
</gene>